<proteinExistence type="predicted"/>
<sequence length="334" mass="37225">MYAFKAERPDAARRYHSKFVSGTNYQESSNRRFALSKPTENILRSSILESGWLINNITLRDVNAVSGNAINIGASELHTGRVHGGRFRKMLAINGTEFFLSETDTCARISYLDMSHIYHTGVQGEFDKSVSAFFSQAYALDMLRVGFNGESIADTTDPEINKKGEDVNIGWHALAKDYRDGQQVLSTPLTLGDTGEWKNLDLLANHLITELIAEPYREDPRLVVLVGAELAAKQRLKLFNAADRPADVDAAQMAVSSVAGRFAFIPPFMPGKRLAVTTLDNLHIYTQSRTRSFRAEFDDEKSEYVNSYLRNEGYALGEPELYAAVDESAVTFSD</sequence>
<dbReference type="InterPro" id="IPR006441">
    <property type="entry name" value="Phage_P2_GpN"/>
</dbReference>
<dbReference type="Pfam" id="PF05125">
    <property type="entry name" value="Phage_cap_P2"/>
    <property type="match status" value="1"/>
</dbReference>
<organism evidence="1 2">
    <name type="scientific">Enterobacter cloacae</name>
    <dbReference type="NCBI Taxonomy" id="550"/>
    <lineage>
        <taxon>Bacteria</taxon>
        <taxon>Pseudomonadati</taxon>
        <taxon>Pseudomonadota</taxon>
        <taxon>Gammaproteobacteria</taxon>
        <taxon>Enterobacterales</taxon>
        <taxon>Enterobacteriaceae</taxon>
        <taxon>Enterobacter</taxon>
        <taxon>Enterobacter cloacae complex</taxon>
    </lineage>
</organism>
<evidence type="ECO:0000313" key="2">
    <source>
        <dbReference type="Proteomes" id="UP000255106"/>
    </source>
</evidence>
<dbReference type="Proteomes" id="UP000255106">
    <property type="component" value="Unassembled WGS sequence"/>
</dbReference>
<protein>
    <submittedName>
        <fullName evidence="1">Major capsid protein</fullName>
    </submittedName>
</protein>
<dbReference type="EMBL" id="UGJB01000004">
    <property type="protein sequence ID" value="STQ13929.1"/>
    <property type="molecule type" value="Genomic_DNA"/>
</dbReference>
<gene>
    <name evidence="1" type="ORF">NCTC10005_06765</name>
</gene>
<name>A0A0M7IMI0_ENTCL</name>
<dbReference type="AlphaFoldDB" id="A0A0M7IMI0"/>
<evidence type="ECO:0000313" key="1">
    <source>
        <dbReference type="EMBL" id="STQ13929.1"/>
    </source>
</evidence>
<accession>A0A0M7IMI0</accession>
<reference evidence="1 2" key="1">
    <citation type="submission" date="2018-06" db="EMBL/GenBank/DDBJ databases">
        <authorList>
            <consortium name="Pathogen Informatics"/>
            <person name="Doyle S."/>
        </authorList>
    </citation>
    <scope>NUCLEOTIDE SEQUENCE [LARGE SCALE GENOMIC DNA]</scope>
    <source>
        <strain evidence="1 2">NCTC10005</strain>
    </source>
</reference>
<dbReference type="RefSeq" id="WP_044158865.1">
    <property type="nucleotide sequence ID" value="NZ_CABMNF010000002.1"/>
</dbReference>